<evidence type="ECO:0000313" key="2">
    <source>
        <dbReference type="Proteomes" id="UP000324800"/>
    </source>
</evidence>
<dbReference type="AlphaFoldDB" id="A0A5J4SLC2"/>
<gene>
    <name evidence="1" type="ORF">EZS28_052107</name>
</gene>
<evidence type="ECO:0000313" key="1">
    <source>
        <dbReference type="EMBL" id="KAA6346211.1"/>
    </source>
</evidence>
<dbReference type="SMART" id="SM00710">
    <property type="entry name" value="PbH1"/>
    <property type="match status" value="5"/>
</dbReference>
<feature type="non-terminal residue" evidence="1">
    <location>
        <position position="292"/>
    </location>
</feature>
<dbReference type="InterPro" id="IPR011050">
    <property type="entry name" value="Pectin_lyase_fold/virulence"/>
</dbReference>
<protein>
    <recommendedName>
        <fullName evidence="3">Right handed beta helix domain-containing protein</fullName>
    </recommendedName>
</protein>
<organism evidence="1 2">
    <name type="scientific">Streblomastix strix</name>
    <dbReference type="NCBI Taxonomy" id="222440"/>
    <lineage>
        <taxon>Eukaryota</taxon>
        <taxon>Metamonada</taxon>
        <taxon>Preaxostyla</taxon>
        <taxon>Oxymonadida</taxon>
        <taxon>Streblomastigidae</taxon>
        <taxon>Streblomastix</taxon>
    </lineage>
</organism>
<dbReference type="Proteomes" id="UP000324800">
    <property type="component" value="Unassembled WGS sequence"/>
</dbReference>
<evidence type="ECO:0008006" key="3">
    <source>
        <dbReference type="Google" id="ProtNLM"/>
    </source>
</evidence>
<name>A0A5J4SLC2_9EUKA</name>
<proteinExistence type="predicted"/>
<accession>A0A5J4SLC2</accession>
<comment type="caution">
    <text evidence="1">The sequence shown here is derived from an EMBL/GenBank/DDBJ whole genome shotgun (WGS) entry which is preliminary data.</text>
</comment>
<dbReference type="SUPFAM" id="SSF51126">
    <property type="entry name" value="Pectin lyase-like"/>
    <property type="match status" value="1"/>
</dbReference>
<dbReference type="EMBL" id="SNRW01040150">
    <property type="protein sequence ID" value="KAA6346211.1"/>
    <property type="molecule type" value="Genomic_DNA"/>
</dbReference>
<dbReference type="InterPro" id="IPR006626">
    <property type="entry name" value="PbH1"/>
</dbReference>
<sequence>MGTCEVNNVQFKECTVNNDGGGIFAQIPETGGNLTITNHTSFVQCINTVYGGGGILIFYNGSNSKCLISDNVIFEKCQAERGGAIYIRQFDQASFEVHNAIFKECKAYNKGGAIYIEQYEGASFDVHNAIIQECEAYYFGGAIYIELNERGSFDVHNVKFNQCEAQYYGGAIYIDIGHYWDYMVSGTATISGSTFSGSQSIGNGGAIFTVLYDDAAFTIDNTQFNLCYSTNSDGGSIFAQINSGSLSLNYVKFNGSSCTQPGSGGAIAIVQRSSYSRISITESTFTNCQTLS</sequence>
<reference evidence="1 2" key="1">
    <citation type="submission" date="2019-03" db="EMBL/GenBank/DDBJ databases">
        <title>Single cell metagenomics reveals metabolic interactions within the superorganism composed of flagellate Streblomastix strix and complex community of Bacteroidetes bacteria on its surface.</title>
        <authorList>
            <person name="Treitli S.C."/>
            <person name="Kolisko M."/>
            <person name="Husnik F."/>
            <person name="Keeling P."/>
            <person name="Hampl V."/>
        </authorList>
    </citation>
    <scope>NUCLEOTIDE SEQUENCE [LARGE SCALE GENOMIC DNA]</scope>
    <source>
        <strain evidence="1">ST1C</strain>
    </source>
</reference>